<accession>A0A4R1QYG9</accession>
<protein>
    <submittedName>
        <fullName evidence="1">Uncharacterized protein</fullName>
    </submittedName>
</protein>
<comment type="caution">
    <text evidence="1">The sequence shown here is derived from an EMBL/GenBank/DDBJ whole genome shotgun (WGS) entry which is preliminary data.</text>
</comment>
<keyword evidence="2" id="KW-1185">Reference proteome</keyword>
<sequence length="68" mass="7951">MPLSNISWMSWGLLSSLRNRKGSYYRKNGGTAMRVRQKLCSRDIWLREYTKHSFVLCANCMTVANFCI</sequence>
<proteinExistence type="predicted"/>
<reference evidence="1 2" key="1">
    <citation type="submission" date="2019-03" db="EMBL/GenBank/DDBJ databases">
        <title>Genomic Encyclopedia of Type Strains, Phase IV (KMG-IV): sequencing the most valuable type-strain genomes for metagenomic binning, comparative biology and taxonomic classification.</title>
        <authorList>
            <person name="Goeker M."/>
        </authorList>
    </citation>
    <scope>NUCLEOTIDE SEQUENCE [LARGE SCALE GENOMIC DNA]</scope>
    <source>
        <strain evidence="1 2">DSM 100556</strain>
    </source>
</reference>
<dbReference type="AlphaFoldDB" id="A0A4R1QYG9"/>
<gene>
    <name evidence="1" type="ORF">EDD76_10885</name>
</gene>
<organism evidence="1 2">
    <name type="scientific">Kineothrix alysoides</name>
    <dbReference type="NCBI Taxonomy" id="1469948"/>
    <lineage>
        <taxon>Bacteria</taxon>
        <taxon>Bacillati</taxon>
        <taxon>Bacillota</taxon>
        <taxon>Clostridia</taxon>
        <taxon>Lachnospirales</taxon>
        <taxon>Lachnospiraceae</taxon>
        <taxon>Kineothrix</taxon>
    </lineage>
</organism>
<dbReference type="EMBL" id="SLUO01000008">
    <property type="protein sequence ID" value="TCL57550.1"/>
    <property type="molecule type" value="Genomic_DNA"/>
</dbReference>
<evidence type="ECO:0000313" key="2">
    <source>
        <dbReference type="Proteomes" id="UP000295718"/>
    </source>
</evidence>
<dbReference type="Proteomes" id="UP000295718">
    <property type="component" value="Unassembled WGS sequence"/>
</dbReference>
<dbReference type="STRING" id="1469948.GCA_000732725_02053"/>
<evidence type="ECO:0000313" key="1">
    <source>
        <dbReference type="EMBL" id="TCL57550.1"/>
    </source>
</evidence>
<name>A0A4R1QYG9_9FIRM</name>